<comment type="similarity">
    <text evidence="1">Belongs to the strumpellin family.</text>
</comment>
<dbReference type="PANTHER" id="PTHR15691">
    <property type="entry name" value="WASH COMPLEX SUBUNIT 5"/>
    <property type="match status" value="1"/>
</dbReference>
<dbReference type="GO" id="GO:0051125">
    <property type="term" value="P:regulation of actin nucleation"/>
    <property type="evidence" value="ECO:0007669"/>
    <property type="project" value="TreeGrafter"/>
</dbReference>
<dbReference type="PANTHER" id="PTHR15691:SF6">
    <property type="entry name" value="WASH COMPLEX SUBUNIT 5"/>
    <property type="match status" value="1"/>
</dbReference>
<dbReference type="GO" id="GO:0140285">
    <property type="term" value="P:endosome fission"/>
    <property type="evidence" value="ECO:0007669"/>
    <property type="project" value="TreeGrafter"/>
</dbReference>
<dbReference type="GO" id="GO:0071203">
    <property type="term" value="C:WASH complex"/>
    <property type="evidence" value="ECO:0007669"/>
    <property type="project" value="InterPro"/>
</dbReference>
<dbReference type="EMBL" id="GBHO01042909">
    <property type="protein sequence ID" value="JAG00695.1"/>
    <property type="molecule type" value="Transcribed_RNA"/>
</dbReference>
<reference evidence="2" key="1">
    <citation type="journal article" date="2014" name="PLoS ONE">
        <title>Transcriptome-Based Identification of ABC Transporters in the Western Tarnished Plant Bug Lygus hesperus.</title>
        <authorList>
            <person name="Hull J.J."/>
            <person name="Chaney K."/>
            <person name="Geib S.M."/>
            <person name="Fabrick J.A."/>
            <person name="Brent C.S."/>
            <person name="Walsh D."/>
            <person name="Lavine L.C."/>
        </authorList>
    </citation>
    <scope>NUCLEOTIDE SEQUENCE</scope>
</reference>
<evidence type="ECO:0000313" key="2">
    <source>
        <dbReference type="EMBL" id="JAG00695.1"/>
    </source>
</evidence>
<evidence type="ECO:0000313" key="4">
    <source>
        <dbReference type="EMBL" id="JAP98028.1"/>
    </source>
</evidence>
<accession>A0A0A9W764</accession>
<reference evidence="2" key="2">
    <citation type="submission" date="2014-07" db="EMBL/GenBank/DDBJ databases">
        <authorList>
            <person name="Hull J."/>
        </authorList>
    </citation>
    <scope>NUCLEOTIDE SEQUENCE</scope>
</reference>
<organism evidence="2">
    <name type="scientific">Lygus hesperus</name>
    <name type="common">Western plant bug</name>
    <dbReference type="NCBI Taxonomy" id="30085"/>
    <lineage>
        <taxon>Eukaryota</taxon>
        <taxon>Metazoa</taxon>
        <taxon>Ecdysozoa</taxon>
        <taxon>Arthropoda</taxon>
        <taxon>Hexapoda</taxon>
        <taxon>Insecta</taxon>
        <taxon>Pterygota</taxon>
        <taxon>Neoptera</taxon>
        <taxon>Paraneoptera</taxon>
        <taxon>Hemiptera</taxon>
        <taxon>Heteroptera</taxon>
        <taxon>Panheteroptera</taxon>
        <taxon>Cimicomorpha</taxon>
        <taxon>Miridae</taxon>
        <taxon>Mirini</taxon>
        <taxon>Lygus</taxon>
    </lineage>
</organism>
<dbReference type="GO" id="GO:0030041">
    <property type="term" value="P:actin filament polymerization"/>
    <property type="evidence" value="ECO:0007669"/>
    <property type="project" value="TreeGrafter"/>
</dbReference>
<protein>
    <submittedName>
        <fullName evidence="2">WASH complex subunit strumpellin</fullName>
    </submittedName>
</protein>
<dbReference type="AlphaFoldDB" id="A0A0A9W764"/>
<gene>
    <name evidence="2" type="primary">STRUM_0</name>
    <name evidence="3" type="synonym">STRUM_2</name>
    <name evidence="2" type="ORF">CM83_81942</name>
    <name evidence="3" type="ORF">CM83_81945</name>
    <name evidence="4" type="ORF">g.88750</name>
</gene>
<dbReference type="EMBL" id="GBHO01042907">
    <property type="protein sequence ID" value="JAG00697.1"/>
    <property type="molecule type" value="Transcribed_RNA"/>
</dbReference>
<evidence type="ECO:0000256" key="1">
    <source>
        <dbReference type="ARBA" id="ARBA00006224"/>
    </source>
</evidence>
<name>A0A0A9W764_LYGHE</name>
<dbReference type="Pfam" id="PF10266">
    <property type="entry name" value="Strumpellin"/>
    <property type="match status" value="1"/>
</dbReference>
<dbReference type="EMBL" id="GDHC01020600">
    <property type="protein sequence ID" value="JAP98028.1"/>
    <property type="molecule type" value="Transcribed_RNA"/>
</dbReference>
<dbReference type="InterPro" id="IPR019393">
    <property type="entry name" value="WASH_strumpellin"/>
</dbReference>
<reference evidence="4" key="3">
    <citation type="journal article" date="2016" name="Gigascience">
        <title>De novo construction of an expanded transcriptome assembly for the western tarnished plant bug, Lygus hesperus.</title>
        <authorList>
            <person name="Tassone E.E."/>
            <person name="Geib S.M."/>
            <person name="Hall B."/>
            <person name="Fabrick J.A."/>
            <person name="Brent C.S."/>
            <person name="Hull J.J."/>
        </authorList>
    </citation>
    <scope>NUCLEOTIDE SEQUENCE</scope>
</reference>
<dbReference type="GO" id="GO:0007032">
    <property type="term" value="P:endosome organization"/>
    <property type="evidence" value="ECO:0007669"/>
    <property type="project" value="TreeGrafter"/>
</dbReference>
<sequence>MEEDFLAPNNPCGQALLQLVSRGNAIIAELLRLKDHIPSIFRLENKQDIVKYGEIIQDFNYFHSPDIVEKKIESAENLREISEEIRDYYGDVLHRFYVAYDSIYKYISDLNTFIEELVDGIYMQQSMETVFLSEDGVQLMCESAYLYGVMLLVLELYHPGTLRERLIVAYSRYNITVGTLDHVCQLVRSTGFMNTVNAKRPPNYPTEYFRRVPVNENLIEIVIGKLRTEDIYHQQKALPLPQHKTTALAQQSAILFVVLFFSPNTLHNQTARMREIVDKYFSDNWVVNIYMGITVNLIDIWDPFKAAKMALANTLDVSNIKDIATSHGKNLNKLINETNEILTEGNLTKSYILDNVPKVLYLARQCNVVLRWHLLHTSGRYSVCETVKKSKQVRDSLLVDCGNDPQKVLQLLLNTAQFENKVCDLFKTVLNEREEQWMNGKAESLIRINELVEVFSGTKNIMRVKKSESLKNWFQLIAQKVDSLKIEETSISSRQIAQLIQALEEVQSFQQMTNNLGVKQLATETCGLLRNMLNAVNVRDTLLVQMQIIGDFSYGWLLVDDFTSMIQSGIKENPSLVHKLRAVFLKLSSAMETALLRINQADDGNLPSVSEHYSHQLVLYVRKVLQVIPREVFTLMSEIAHIQTTYIPELPPRLEKDKLRDYAALDARFQIAKLTYEMSVFSTGLLQMQSTLVGIIRVDPRELLEEGVRKELEMHITSALETGLTFNPKLKIGSLGSDLQTKLDELGKTMEGNKNSFEYIQDYLDINGLKMWQEELKKIIGTKVDLECRMLRSRGATLDLQTSTFMGRLCKQLIQTTDPKVAFYYEMESSWVDIKTRAKLVDLKFFKKILKAVGVPGLVGLNKILSFLIVKHLQNLVGFFIKEANNNKAWLEMFGAIAKSLTPHTLTVDQPSKVYPQSVAKLQSLLSAGMLETLTTVGNLQLLRKQISFTLNHTARVQARNYTLALSAVNDAYLLEIKKHQKDPTHPCPTAEDLGRLSQLLDWIGLNDPLNQIYVTTRSIPFISLLVFLFTTTHIPRFNYEKSYASMICKKTGEGLAPLTIGIYTLLKQFHSKVALQYITYCCQYTKSYMLSTALLSKQEIPPEALSMMNFLEDFVDYAEIPRTSITEHIPEFILELLKRGIAAYVES</sequence>
<evidence type="ECO:0000313" key="3">
    <source>
        <dbReference type="EMBL" id="JAG00697.1"/>
    </source>
</evidence>
<proteinExistence type="inferred from homology"/>
<dbReference type="GO" id="GO:0005768">
    <property type="term" value="C:endosome"/>
    <property type="evidence" value="ECO:0007669"/>
    <property type="project" value="TreeGrafter"/>
</dbReference>